<reference evidence="2" key="1">
    <citation type="journal article" date="2022" name="Mol. Ecol. Resour.">
        <title>The genomes of chicory, endive, great burdock and yacon provide insights into Asteraceae palaeo-polyploidization history and plant inulin production.</title>
        <authorList>
            <person name="Fan W."/>
            <person name="Wang S."/>
            <person name="Wang H."/>
            <person name="Wang A."/>
            <person name="Jiang F."/>
            <person name="Liu H."/>
            <person name="Zhao H."/>
            <person name="Xu D."/>
            <person name="Zhang Y."/>
        </authorList>
    </citation>
    <scope>NUCLEOTIDE SEQUENCE [LARGE SCALE GENOMIC DNA]</scope>
    <source>
        <strain evidence="2">cv. Punajuju</strain>
    </source>
</reference>
<accession>A0ACB9EZG8</accession>
<protein>
    <submittedName>
        <fullName evidence="1">Uncharacterized protein</fullName>
    </submittedName>
</protein>
<comment type="caution">
    <text evidence="1">The sequence shown here is derived from an EMBL/GenBank/DDBJ whole genome shotgun (WGS) entry which is preliminary data.</text>
</comment>
<organism evidence="1 2">
    <name type="scientific">Cichorium intybus</name>
    <name type="common">Chicory</name>
    <dbReference type="NCBI Taxonomy" id="13427"/>
    <lineage>
        <taxon>Eukaryota</taxon>
        <taxon>Viridiplantae</taxon>
        <taxon>Streptophyta</taxon>
        <taxon>Embryophyta</taxon>
        <taxon>Tracheophyta</taxon>
        <taxon>Spermatophyta</taxon>
        <taxon>Magnoliopsida</taxon>
        <taxon>eudicotyledons</taxon>
        <taxon>Gunneridae</taxon>
        <taxon>Pentapetalae</taxon>
        <taxon>asterids</taxon>
        <taxon>campanulids</taxon>
        <taxon>Asterales</taxon>
        <taxon>Asteraceae</taxon>
        <taxon>Cichorioideae</taxon>
        <taxon>Cichorieae</taxon>
        <taxon>Cichoriinae</taxon>
        <taxon>Cichorium</taxon>
    </lineage>
</organism>
<evidence type="ECO:0000313" key="1">
    <source>
        <dbReference type="EMBL" id="KAI3763797.1"/>
    </source>
</evidence>
<evidence type="ECO:0000313" key="2">
    <source>
        <dbReference type="Proteomes" id="UP001055811"/>
    </source>
</evidence>
<proteinExistence type="predicted"/>
<sequence length="306" mass="31301">MPPISFNELIVSALHAYSNSFTLKLWDSRVSSTRGTTTAQTKKSVIDLGIDMYDEAQGVHQEMQCCKGIVEAIFQHEVLFPSEGAFASHIPCTENQKEQKIRKKGGAENAPADVVPVTEPDADGSASGRGRGKDKGKGGKGKGKGGKDKGGKGKRCGGGKSGDGGSCGDGFPKDGAGGPSGGGGGASGTVRAINVNLIAPTAPDAPPPPPEGPPAPSFGKPSPHEPPSPDLPPPQRLPLPPLPLPLPLPRPRPLALPSASGSVTGTTSAGAFSACPDQDAATTANIFSNFRQSSSTPPFFRIFCSF</sequence>
<dbReference type="Proteomes" id="UP001055811">
    <property type="component" value="Linkage Group LG03"/>
</dbReference>
<dbReference type="EMBL" id="CM042011">
    <property type="protein sequence ID" value="KAI3763797.1"/>
    <property type="molecule type" value="Genomic_DNA"/>
</dbReference>
<gene>
    <name evidence="1" type="ORF">L2E82_13794</name>
</gene>
<name>A0ACB9EZG8_CICIN</name>
<keyword evidence="2" id="KW-1185">Reference proteome</keyword>
<reference evidence="1 2" key="2">
    <citation type="journal article" date="2022" name="Mol. Ecol. Resour.">
        <title>The genomes of chicory, endive, great burdock and yacon provide insights into Asteraceae paleo-polyploidization history and plant inulin production.</title>
        <authorList>
            <person name="Fan W."/>
            <person name="Wang S."/>
            <person name="Wang H."/>
            <person name="Wang A."/>
            <person name="Jiang F."/>
            <person name="Liu H."/>
            <person name="Zhao H."/>
            <person name="Xu D."/>
            <person name="Zhang Y."/>
        </authorList>
    </citation>
    <scope>NUCLEOTIDE SEQUENCE [LARGE SCALE GENOMIC DNA]</scope>
    <source>
        <strain evidence="2">cv. Punajuju</strain>
        <tissue evidence="1">Leaves</tissue>
    </source>
</reference>